<reference evidence="2 3" key="1">
    <citation type="submission" date="2019-06" db="EMBL/GenBank/DDBJ databases">
        <authorList>
            <person name="Livingstone P."/>
            <person name="Whitworth D."/>
        </authorList>
    </citation>
    <scope>NUCLEOTIDE SEQUENCE [LARGE SCALE GENOMIC DNA]</scope>
    <source>
        <strain evidence="2 3">AM401</strain>
    </source>
</reference>
<proteinExistence type="predicted"/>
<keyword evidence="3" id="KW-1185">Reference proteome</keyword>
<feature type="transmembrane region" description="Helical" evidence="1">
    <location>
        <begin position="47"/>
        <end position="70"/>
    </location>
</feature>
<gene>
    <name evidence="2" type="ORF">FJV41_15910</name>
</gene>
<keyword evidence="1" id="KW-0472">Membrane</keyword>
<dbReference type="Proteomes" id="UP000315369">
    <property type="component" value="Unassembled WGS sequence"/>
</dbReference>
<dbReference type="AlphaFoldDB" id="A0A540X189"/>
<sequence>MNLIEPVILAGAALFGVVGAVWGITSAPIWGLEGFVGTAMRGLGGFVGGFIGGGISFAAVLFALGALLVLRDKARQKRSGGPNPPPVP</sequence>
<dbReference type="RefSeq" id="WP_141643337.1">
    <property type="nucleotide sequence ID" value="NZ_VIFM01000054.1"/>
</dbReference>
<evidence type="ECO:0000256" key="1">
    <source>
        <dbReference type="SAM" id="Phobius"/>
    </source>
</evidence>
<dbReference type="EMBL" id="VIFM01000054">
    <property type="protein sequence ID" value="TQF14970.1"/>
    <property type="molecule type" value="Genomic_DNA"/>
</dbReference>
<organism evidence="2 3">
    <name type="scientific">Myxococcus llanfairpwllgwyngyllgogerychwyrndrobwllllantysiliogogogochensis</name>
    <dbReference type="NCBI Taxonomy" id="2590453"/>
    <lineage>
        <taxon>Bacteria</taxon>
        <taxon>Pseudomonadati</taxon>
        <taxon>Myxococcota</taxon>
        <taxon>Myxococcia</taxon>
        <taxon>Myxococcales</taxon>
        <taxon>Cystobacterineae</taxon>
        <taxon>Myxococcaceae</taxon>
        <taxon>Myxococcus</taxon>
    </lineage>
</organism>
<evidence type="ECO:0000313" key="3">
    <source>
        <dbReference type="Proteomes" id="UP000315369"/>
    </source>
</evidence>
<protein>
    <submittedName>
        <fullName evidence="2">Uncharacterized protein</fullName>
    </submittedName>
</protein>
<comment type="caution">
    <text evidence="2">The sequence shown here is derived from an EMBL/GenBank/DDBJ whole genome shotgun (WGS) entry which is preliminary data.</text>
</comment>
<name>A0A540X189_9BACT</name>
<evidence type="ECO:0000313" key="2">
    <source>
        <dbReference type="EMBL" id="TQF14970.1"/>
    </source>
</evidence>
<keyword evidence="1" id="KW-1133">Transmembrane helix</keyword>
<accession>A0A540X189</accession>
<keyword evidence="1" id="KW-0812">Transmembrane</keyword>